<sequence length="144" mass="17295">MCSCTVMQRFFRQFFFSFYFILRNTMKKFRCTVTRTDEYIIELDEKVLDEEWMKNFAEYMYSFNTLEEHAEHIAQYQARLGSDYVFIEGYGYVKRNGELPYGSEDFDSKGNWLPEDQRRQPAEGINIVIVNEDSDCEVETEELE</sequence>
<dbReference type="EMBL" id="BK015037">
    <property type="protein sequence ID" value="DAD88217.1"/>
    <property type="molecule type" value="Genomic_DNA"/>
</dbReference>
<name>A0A8S5N0T6_9CAUD</name>
<accession>A0A8S5N0T6</accession>
<reference evidence="1" key="1">
    <citation type="journal article" date="2021" name="Proc. Natl. Acad. Sci. U.S.A.">
        <title>A Catalog of Tens of Thousands of Viruses from Human Metagenomes Reveals Hidden Associations with Chronic Diseases.</title>
        <authorList>
            <person name="Tisza M.J."/>
            <person name="Buck C.B."/>
        </authorList>
    </citation>
    <scope>NUCLEOTIDE SEQUENCE</scope>
    <source>
        <strain evidence="1">CtXQq5</strain>
    </source>
</reference>
<evidence type="ECO:0000313" key="1">
    <source>
        <dbReference type="EMBL" id="DAD88217.1"/>
    </source>
</evidence>
<organism evidence="1">
    <name type="scientific">Siphoviridae sp. ctXQq5</name>
    <dbReference type="NCBI Taxonomy" id="2826368"/>
    <lineage>
        <taxon>Viruses</taxon>
        <taxon>Duplodnaviria</taxon>
        <taxon>Heunggongvirae</taxon>
        <taxon>Uroviricota</taxon>
        <taxon>Caudoviricetes</taxon>
    </lineage>
</organism>
<proteinExistence type="predicted"/>
<protein>
    <submittedName>
        <fullName evidence="1">Uncharacterized protein</fullName>
    </submittedName>
</protein>